<dbReference type="HOGENOM" id="CLU_3211618_0_0_9"/>
<sequence length="44" mass="5065">MNQIKVKIAWLRDLAGSNGNVKKQRRTRNTVKNSQKSCTNFSDK</sequence>
<name>B0PAR1_9FIRM</name>
<proteinExistence type="predicted"/>
<evidence type="ECO:0000313" key="2">
    <source>
        <dbReference type="EMBL" id="EDS11241.1"/>
    </source>
</evidence>
<protein>
    <submittedName>
        <fullName evidence="2">Uncharacterized protein</fullName>
    </submittedName>
</protein>
<gene>
    <name evidence="2" type="ORF">ANACOL_01861</name>
</gene>
<evidence type="ECO:0000313" key="3">
    <source>
        <dbReference type="Proteomes" id="UP000003803"/>
    </source>
</evidence>
<organism evidence="2 3">
    <name type="scientific">Anaerotruncus colihominis DSM 17241</name>
    <dbReference type="NCBI Taxonomy" id="445972"/>
    <lineage>
        <taxon>Bacteria</taxon>
        <taxon>Bacillati</taxon>
        <taxon>Bacillota</taxon>
        <taxon>Clostridia</taxon>
        <taxon>Eubacteriales</taxon>
        <taxon>Oscillospiraceae</taxon>
        <taxon>Anaerotruncus</taxon>
    </lineage>
</organism>
<feature type="region of interest" description="Disordered" evidence="1">
    <location>
        <begin position="18"/>
        <end position="44"/>
    </location>
</feature>
<dbReference type="EMBL" id="ABGD02000014">
    <property type="protein sequence ID" value="EDS11241.1"/>
    <property type="molecule type" value="Genomic_DNA"/>
</dbReference>
<accession>B0PAR1</accession>
<reference evidence="2" key="2">
    <citation type="submission" date="2013-09" db="EMBL/GenBank/DDBJ databases">
        <title>Draft genome sequence of Anaerotruncus colihominis(DSM 17241).</title>
        <authorList>
            <person name="Sudarsanam P."/>
            <person name="Ley R."/>
            <person name="Guruge J."/>
            <person name="Turnbaugh P.J."/>
            <person name="Mahowald M."/>
            <person name="Liep D."/>
            <person name="Gordon J."/>
        </authorList>
    </citation>
    <scope>NUCLEOTIDE SEQUENCE</scope>
    <source>
        <strain evidence="2">DSM 17241</strain>
    </source>
</reference>
<reference evidence="2" key="1">
    <citation type="submission" date="2007-11" db="EMBL/GenBank/DDBJ databases">
        <authorList>
            <person name="Fulton L."/>
            <person name="Clifton S."/>
            <person name="Fulton B."/>
            <person name="Xu J."/>
            <person name="Minx P."/>
            <person name="Pepin K.H."/>
            <person name="Johnson M."/>
            <person name="Thiruvilangam P."/>
            <person name="Bhonagiri V."/>
            <person name="Nash W.E."/>
            <person name="Mardis E.R."/>
            <person name="Wilson R.K."/>
        </authorList>
    </citation>
    <scope>NUCLEOTIDE SEQUENCE [LARGE SCALE GENOMIC DNA]</scope>
    <source>
        <strain evidence="2">DSM 17241</strain>
    </source>
</reference>
<dbReference type="AlphaFoldDB" id="B0PAR1"/>
<comment type="caution">
    <text evidence="2">The sequence shown here is derived from an EMBL/GenBank/DDBJ whole genome shotgun (WGS) entry which is preliminary data.</text>
</comment>
<feature type="compositionally biased region" description="Polar residues" evidence="1">
    <location>
        <begin position="30"/>
        <end position="44"/>
    </location>
</feature>
<evidence type="ECO:0000256" key="1">
    <source>
        <dbReference type="SAM" id="MobiDB-lite"/>
    </source>
</evidence>
<keyword evidence="3" id="KW-1185">Reference proteome</keyword>
<dbReference type="Proteomes" id="UP000003803">
    <property type="component" value="Unassembled WGS sequence"/>
</dbReference>